<evidence type="ECO:0000313" key="3">
    <source>
        <dbReference type="Proteomes" id="UP000320593"/>
    </source>
</evidence>
<gene>
    <name evidence="2" type="ORF">JM93_03391</name>
</gene>
<comment type="caution">
    <text evidence="2">The sequence shown here is derived from an EMBL/GenBank/DDBJ whole genome shotgun (WGS) entry which is preliminary data.</text>
</comment>
<evidence type="ECO:0008006" key="4">
    <source>
        <dbReference type="Google" id="ProtNLM"/>
    </source>
</evidence>
<name>A0A562SQ41_9HYPH</name>
<feature type="transmembrane region" description="Helical" evidence="1">
    <location>
        <begin position="51"/>
        <end position="69"/>
    </location>
</feature>
<organism evidence="2 3">
    <name type="scientific">Roseibium hamelinense</name>
    <dbReference type="NCBI Taxonomy" id="150831"/>
    <lineage>
        <taxon>Bacteria</taxon>
        <taxon>Pseudomonadati</taxon>
        <taxon>Pseudomonadota</taxon>
        <taxon>Alphaproteobacteria</taxon>
        <taxon>Hyphomicrobiales</taxon>
        <taxon>Stappiaceae</taxon>
        <taxon>Roseibium</taxon>
    </lineage>
</organism>
<dbReference type="EMBL" id="VLLF01000008">
    <property type="protein sequence ID" value="TWI82876.1"/>
    <property type="molecule type" value="Genomic_DNA"/>
</dbReference>
<dbReference type="RefSeq" id="WP_145345653.1">
    <property type="nucleotide sequence ID" value="NZ_SMLY01000080.1"/>
</dbReference>
<keyword evidence="3" id="KW-1185">Reference proteome</keyword>
<dbReference type="Gene3D" id="3.30.450.40">
    <property type="match status" value="1"/>
</dbReference>
<dbReference type="InterPro" id="IPR029016">
    <property type="entry name" value="GAF-like_dom_sf"/>
</dbReference>
<dbReference type="SUPFAM" id="SSF55781">
    <property type="entry name" value="GAF domain-like"/>
    <property type="match status" value="1"/>
</dbReference>
<accession>A0A562SQ41</accession>
<feature type="transmembrane region" description="Helical" evidence="1">
    <location>
        <begin position="21"/>
        <end position="45"/>
    </location>
</feature>
<keyword evidence="1" id="KW-0472">Membrane</keyword>
<proteinExistence type="predicted"/>
<dbReference type="AlphaFoldDB" id="A0A562SQ41"/>
<keyword evidence="1" id="KW-1133">Transmembrane helix</keyword>
<keyword evidence="1" id="KW-0812">Transmembrane</keyword>
<dbReference type="Proteomes" id="UP000320593">
    <property type="component" value="Unassembled WGS sequence"/>
</dbReference>
<dbReference type="OrthoDB" id="7032749at2"/>
<sequence>MSDVFKHEFAKIFSRQAQNHTASIALLQVVLPVSLAVLSASTGYLWDLSHWLVIALWVILVVFWILSWWKSHPNYSDIHRLLLQKQNDDSLILDLNNEASELKSIVNNLYLKNIASFSYRAMSVKYIQEIKNNGIDHIYFNEVLDEILSPIYLQGDMIFGFKISEKWNVSVYFHQKDARILKSVWRRKSSSHPSLGLGRDWVPGEGHVGKAFIDRRPIFTGDANDDSVAQLCRARGSKQLHYDNIAYVSFASVPISISEDDDCDPYGVLVVTSDIEDRFAEASLTEFLMHAAETIAVVLEVSGADIGCLVNANHDIYGKTNGEHDVGSNPKI</sequence>
<evidence type="ECO:0000313" key="2">
    <source>
        <dbReference type="EMBL" id="TWI82876.1"/>
    </source>
</evidence>
<reference evidence="2 3" key="1">
    <citation type="submission" date="2019-07" db="EMBL/GenBank/DDBJ databases">
        <title>Genomic Encyclopedia of Archaeal and Bacterial Type Strains, Phase II (KMG-II): from individual species to whole genera.</title>
        <authorList>
            <person name="Goeker M."/>
        </authorList>
    </citation>
    <scope>NUCLEOTIDE SEQUENCE [LARGE SCALE GENOMIC DNA]</scope>
    <source>
        <strain evidence="2 3">ATCC BAA-252</strain>
    </source>
</reference>
<evidence type="ECO:0000256" key="1">
    <source>
        <dbReference type="SAM" id="Phobius"/>
    </source>
</evidence>
<protein>
    <recommendedName>
        <fullName evidence="4">GAF domain-containing protein</fullName>
    </recommendedName>
</protein>